<organism evidence="2 3">
    <name type="scientific">Peteryoungia desertarenae</name>
    <dbReference type="NCBI Taxonomy" id="1813451"/>
    <lineage>
        <taxon>Bacteria</taxon>
        <taxon>Pseudomonadati</taxon>
        <taxon>Pseudomonadota</taxon>
        <taxon>Alphaproteobacteria</taxon>
        <taxon>Hyphomicrobiales</taxon>
        <taxon>Rhizobiaceae</taxon>
        <taxon>Peteryoungia</taxon>
    </lineage>
</organism>
<reference evidence="2 3" key="1">
    <citation type="submission" date="2020-06" db="EMBL/GenBank/DDBJ databases">
        <title>Genome sequence of Rhizobium sp strain ADMK78.</title>
        <authorList>
            <person name="Rahi P."/>
        </authorList>
    </citation>
    <scope>NUCLEOTIDE SEQUENCE [LARGE SCALE GENOMIC DNA]</scope>
    <source>
        <strain evidence="2 3">ADMK78</strain>
    </source>
</reference>
<dbReference type="RefSeq" id="WP_171033778.1">
    <property type="nucleotide sequence ID" value="NZ_CP058350.1"/>
</dbReference>
<feature type="coiled-coil region" evidence="1">
    <location>
        <begin position="14"/>
        <end position="69"/>
    </location>
</feature>
<keyword evidence="3" id="KW-1185">Reference proteome</keyword>
<dbReference type="Proteomes" id="UP000308530">
    <property type="component" value="Chromosome"/>
</dbReference>
<dbReference type="EMBL" id="CP058350">
    <property type="protein sequence ID" value="QLF70451.1"/>
    <property type="molecule type" value="Genomic_DNA"/>
</dbReference>
<accession>A0ABX6QP99</accession>
<gene>
    <name evidence="2" type="ORF">FE840_013395</name>
</gene>
<proteinExistence type="predicted"/>
<name>A0ABX6QP99_9HYPH</name>
<keyword evidence="1" id="KW-0175">Coiled coil</keyword>
<sequence>MWTAEEQSRREFDIQNARTDAKMLRQQVEDLQSRVIVAMREKEEADRLAQAVLQQKADLEQKLQSQARAVSQPMTETATTVSQTDLEARFAPAEEPPVSVQSLSIVEQQAAPSASIASDQPLPLSPQVTAPANTSSADMTAAVDRGSELTAVPELVPRQLSEVQEALRKANGLNTLSGDARRDLEARLVRGECVSSSLATAFGSTVPVVPLRDLIRGLDSDC</sequence>
<protein>
    <submittedName>
        <fullName evidence="2">Uncharacterized protein</fullName>
    </submittedName>
</protein>
<evidence type="ECO:0000256" key="1">
    <source>
        <dbReference type="SAM" id="Coils"/>
    </source>
</evidence>
<evidence type="ECO:0000313" key="2">
    <source>
        <dbReference type="EMBL" id="QLF70451.1"/>
    </source>
</evidence>
<evidence type="ECO:0000313" key="3">
    <source>
        <dbReference type="Proteomes" id="UP000308530"/>
    </source>
</evidence>